<name>A0A0C3CPD6_HEBCY</name>
<dbReference type="SUPFAM" id="SSF81383">
    <property type="entry name" value="F-box domain"/>
    <property type="match status" value="1"/>
</dbReference>
<organism evidence="1 2">
    <name type="scientific">Hebeloma cylindrosporum</name>
    <dbReference type="NCBI Taxonomy" id="76867"/>
    <lineage>
        <taxon>Eukaryota</taxon>
        <taxon>Fungi</taxon>
        <taxon>Dikarya</taxon>
        <taxon>Basidiomycota</taxon>
        <taxon>Agaricomycotina</taxon>
        <taxon>Agaricomycetes</taxon>
        <taxon>Agaricomycetidae</taxon>
        <taxon>Agaricales</taxon>
        <taxon>Agaricineae</taxon>
        <taxon>Hymenogastraceae</taxon>
        <taxon>Hebeloma</taxon>
    </lineage>
</organism>
<dbReference type="InterPro" id="IPR036047">
    <property type="entry name" value="F-box-like_dom_sf"/>
</dbReference>
<gene>
    <name evidence="1" type="ORF">M413DRAFT_17485</name>
</gene>
<dbReference type="AlphaFoldDB" id="A0A0C3CPD6"/>
<dbReference type="Proteomes" id="UP000053424">
    <property type="component" value="Unassembled WGS sequence"/>
</dbReference>
<dbReference type="Gene3D" id="3.80.10.10">
    <property type="entry name" value="Ribonuclease Inhibitor"/>
    <property type="match status" value="1"/>
</dbReference>
<proteinExistence type="predicted"/>
<protein>
    <recommendedName>
        <fullName evidence="3">F-box domain-containing protein</fullName>
    </recommendedName>
</protein>
<dbReference type="STRING" id="686832.A0A0C3CPD6"/>
<dbReference type="OrthoDB" id="3070253at2759"/>
<evidence type="ECO:0000313" key="1">
    <source>
        <dbReference type="EMBL" id="KIM45616.1"/>
    </source>
</evidence>
<dbReference type="EMBL" id="KN831772">
    <property type="protein sequence ID" value="KIM45616.1"/>
    <property type="molecule type" value="Genomic_DNA"/>
</dbReference>
<evidence type="ECO:0008006" key="3">
    <source>
        <dbReference type="Google" id="ProtNLM"/>
    </source>
</evidence>
<keyword evidence="2" id="KW-1185">Reference proteome</keyword>
<evidence type="ECO:0000313" key="2">
    <source>
        <dbReference type="Proteomes" id="UP000053424"/>
    </source>
</evidence>
<dbReference type="InterPro" id="IPR032675">
    <property type="entry name" value="LRR_dom_sf"/>
</dbReference>
<accession>A0A0C3CPD6</accession>
<reference evidence="1 2" key="1">
    <citation type="submission" date="2014-04" db="EMBL/GenBank/DDBJ databases">
        <authorList>
            <consortium name="DOE Joint Genome Institute"/>
            <person name="Kuo A."/>
            <person name="Gay G."/>
            <person name="Dore J."/>
            <person name="Kohler A."/>
            <person name="Nagy L.G."/>
            <person name="Floudas D."/>
            <person name="Copeland A."/>
            <person name="Barry K.W."/>
            <person name="Cichocki N."/>
            <person name="Veneault-Fourrey C."/>
            <person name="LaButti K."/>
            <person name="Lindquist E.A."/>
            <person name="Lipzen A."/>
            <person name="Lundell T."/>
            <person name="Morin E."/>
            <person name="Murat C."/>
            <person name="Sun H."/>
            <person name="Tunlid A."/>
            <person name="Henrissat B."/>
            <person name="Grigoriev I.V."/>
            <person name="Hibbett D.S."/>
            <person name="Martin F."/>
            <person name="Nordberg H.P."/>
            <person name="Cantor M.N."/>
            <person name="Hua S.X."/>
        </authorList>
    </citation>
    <scope>NUCLEOTIDE SEQUENCE [LARGE SCALE GENOMIC DNA]</scope>
    <source>
        <strain evidence="2">h7</strain>
    </source>
</reference>
<dbReference type="SUPFAM" id="SSF52047">
    <property type="entry name" value="RNI-like"/>
    <property type="match status" value="1"/>
</dbReference>
<sequence length="425" mass="48289">MTLEEPLPARLPQELVDHIIDHLHDDPLALKNCAHVCHAWLPTSRIHLFAKICLKATSPHNGPAVPQERCKRLHALLTRSPEIIPNIRELEICEGSPLHHHYPDVQSSTTWVATERTLTALFKLLTHVERFDFSATSVLIWSILPPTFQTALYTLLSLPTLKYIRFHSWNFPNFTSLAYMLSHCQNLRAFALSSTNISNDIGPESNHTRRSSVHVPDEANVVSTTTPLEVLTLDFVHFPYIEYWILGQYALVDIRSLRELRVAHFLNDAHIVDKLLTAVGGSLEHFHLKPGAWNVHPFNLSCNSGLRSIRLTLEDPETAMRWVLVLLSSITANNLALESIGLEFYVDPKKLDSWDQVDALLMRDELSTLKRVEIGLFAIPTHADFLNVRQEMSGLDGRGIARWYQLGIKSQRSSRQLTPRISRPT</sequence>
<reference evidence="2" key="2">
    <citation type="submission" date="2015-01" db="EMBL/GenBank/DDBJ databases">
        <title>Evolutionary Origins and Diversification of the Mycorrhizal Mutualists.</title>
        <authorList>
            <consortium name="DOE Joint Genome Institute"/>
            <consortium name="Mycorrhizal Genomics Consortium"/>
            <person name="Kohler A."/>
            <person name="Kuo A."/>
            <person name="Nagy L.G."/>
            <person name="Floudas D."/>
            <person name="Copeland A."/>
            <person name="Barry K.W."/>
            <person name="Cichocki N."/>
            <person name="Veneault-Fourrey C."/>
            <person name="LaButti K."/>
            <person name="Lindquist E.A."/>
            <person name="Lipzen A."/>
            <person name="Lundell T."/>
            <person name="Morin E."/>
            <person name="Murat C."/>
            <person name="Riley R."/>
            <person name="Ohm R."/>
            <person name="Sun H."/>
            <person name="Tunlid A."/>
            <person name="Henrissat B."/>
            <person name="Grigoriev I.V."/>
            <person name="Hibbett D.S."/>
            <person name="Martin F."/>
        </authorList>
    </citation>
    <scope>NUCLEOTIDE SEQUENCE [LARGE SCALE GENOMIC DNA]</scope>
    <source>
        <strain evidence="2">h7</strain>
    </source>
</reference>
<dbReference type="HOGENOM" id="CLU_036316_4_1_1"/>